<comment type="caution">
    <text evidence="1">The sequence shown here is derived from an EMBL/GenBank/DDBJ whole genome shotgun (WGS) entry which is preliminary data.</text>
</comment>
<evidence type="ECO:0000313" key="1">
    <source>
        <dbReference type="EMBL" id="MDL2345327.1"/>
    </source>
</evidence>
<sequence>MDFPDLIAREGFPPGVTVERLPDPHGGVFRVRTVDGARGLDLLLTGEAVEMYGEGPTLALVLRQLRLAAEAGLPGQDAAGGYERQVFVGD</sequence>
<reference evidence="1 2" key="1">
    <citation type="submission" date="2023-05" db="EMBL/GenBank/DDBJ databases">
        <authorList>
            <person name="Gao F."/>
        </authorList>
    </citation>
    <scope>NUCLEOTIDE SEQUENCE [LARGE SCALE GENOMIC DNA]</scope>
    <source>
        <strain evidence="1 2">MIMF12</strain>
    </source>
</reference>
<name>A0ABT7JJT5_9DEIO</name>
<dbReference type="Proteomes" id="UP001302059">
    <property type="component" value="Unassembled WGS sequence"/>
</dbReference>
<dbReference type="EMBL" id="JASNGB010000183">
    <property type="protein sequence ID" value="MDL2345327.1"/>
    <property type="molecule type" value="Genomic_DNA"/>
</dbReference>
<gene>
    <name evidence="1" type="ORF">QOL99_14385</name>
</gene>
<organism evidence="1 2">
    <name type="scientific">Deinococcus rhizophilus</name>
    <dbReference type="NCBI Taxonomy" id="3049544"/>
    <lineage>
        <taxon>Bacteria</taxon>
        <taxon>Thermotogati</taxon>
        <taxon>Deinococcota</taxon>
        <taxon>Deinococci</taxon>
        <taxon>Deinococcales</taxon>
        <taxon>Deinococcaceae</taxon>
        <taxon>Deinococcus</taxon>
    </lineage>
</organism>
<keyword evidence="2" id="KW-1185">Reference proteome</keyword>
<accession>A0ABT7JJT5</accession>
<protein>
    <submittedName>
        <fullName evidence="1">Uncharacterized protein</fullName>
    </submittedName>
</protein>
<proteinExistence type="predicted"/>
<dbReference type="RefSeq" id="WP_285524828.1">
    <property type="nucleotide sequence ID" value="NZ_JASNGB010000183.1"/>
</dbReference>
<evidence type="ECO:0000313" key="2">
    <source>
        <dbReference type="Proteomes" id="UP001302059"/>
    </source>
</evidence>